<protein>
    <submittedName>
        <fullName evidence="4">DUF1421 domain-containing protein</fullName>
    </submittedName>
</protein>
<proteinExistence type="predicted"/>
<evidence type="ECO:0000256" key="1">
    <source>
        <dbReference type="SAM" id="MobiDB-lite"/>
    </source>
</evidence>
<evidence type="ECO:0000313" key="4">
    <source>
        <dbReference type="WBParaSite" id="ECPE_0000409201-mRNA-1"/>
    </source>
</evidence>
<evidence type="ECO:0000313" key="3">
    <source>
        <dbReference type="Proteomes" id="UP000272942"/>
    </source>
</evidence>
<dbReference type="AlphaFoldDB" id="A0A183AAU9"/>
<dbReference type="EMBL" id="UZAN01040977">
    <property type="protein sequence ID" value="VDP71559.1"/>
    <property type="molecule type" value="Genomic_DNA"/>
</dbReference>
<dbReference type="Proteomes" id="UP000272942">
    <property type="component" value="Unassembled WGS sequence"/>
</dbReference>
<reference evidence="2 3" key="2">
    <citation type="submission" date="2018-11" db="EMBL/GenBank/DDBJ databases">
        <authorList>
            <consortium name="Pathogen Informatics"/>
        </authorList>
    </citation>
    <scope>NUCLEOTIDE SEQUENCE [LARGE SCALE GENOMIC DNA]</scope>
    <source>
        <strain evidence="2 3">Egypt</strain>
    </source>
</reference>
<organism evidence="4">
    <name type="scientific">Echinostoma caproni</name>
    <dbReference type="NCBI Taxonomy" id="27848"/>
    <lineage>
        <taxon>Eukaryota</taxon>
        <taxon>Metazoa</taxon>
        <taxon>Spiralia</taxon>
        <taxon>Lophotrochozoa</taxon>
        <taxon>Platyhelminthes</taxon>
        <taxon>Trematoda</taxon>
        <taxon>Digenea</taxon>
        <taxon>Plagiorchiida</taxon>
        <taxon>Echinostomata</taxon>
        <taxon>Echinostomatoidea</taxon>
        <taxon>Echinostomatidae</taxon>
        <taxon>Echinostoma</taxon>
    </lineage>
</organism>
<evidence type="ECO:0000313" key="2">
    <source>
        <dbReference type="EMBL" id="VDP71559.1"/>
    </source>
</evidence>
<dbReference type="OrthoDB" id="6287778at2759"/>
<feature type="region of interest" description="Disordered" evidence="1">
    <location>
        <begin position="31"/>
        <end position="64"/>
    </location>
</feature>
<reference evidence="4" key="1">
    <citation type="submission" date="2016-06" db="UniProtKB">
        <authorList>
            <consortium name="WormBaseParasite"/>
        </authorList>
    </citation>
    <scope>IDENTIFICATION</scope>
</reference>
<sequence>MGDQSTGNNPPDTDMQVVIPNPIHLIPSPHNPSVSHSTTNPAHPVLGYSAHTPTLPPPSQAVTTPPNQAIVPSNARPNTRTASELGSFITTALCACEQDSSFDLPELQDALVRFFEEGEVSDEVDNYFTKVSTCRVFYP</sequence>
<accession>A0A183AAU9</accession>
<keyword evidence="3" id="KW-1185">Reference proteome</keyword>
<gene>
    <name evidence="2" type="ORF">ECPE_LOCUS4084</name>
</gene>
<feature type="compositionally biased region" description="Polar residues" evidence="1">
    <location>
        <begin position="31"/>
        <end position="41"/>
    </location>
</feature>
<dbReference type="WBParaSite" id="ECPE_0000409201-mRNA-1">
    <property type="protein sequence ID" value="ECPE_0000409201-mRNA-1"/>
    <property type="gene ID" value="ECPE_0000409201"/>
</dbReference>
<name>A0A183AAU9_9TREM</name>